<protein>
    <submittedName>
        <fullName evidence="2">Phosphodiester glycosidase family protein</fullName>
    </submittedName>
</protein>
<dbReference type="PANTHER" id="PTHR40446:SF2">
    <property type="entry name" value="N-ACETYLGLUCOSAMINE-1-PHOSPHODIESTER ALPHA-N-ACETYLGLUCOSAMINIDASE"/>
    <property type="match status" value="1"/>
</dbReference>
<dbReference type="GO" id="GO:0016798">
    <property type="term" value="F:hydrolase activity, acting on glycosyl bonds"/>
    <property type="evidence" value="ECO:0007669"/>
    <property type="project" value="UniProtKB-KW"/>
</dbReference>
<evidence type="ECO:0000259" key="1">
    <source>
        <dbReference type="Pfam" id="PF09992"/>
    </source>
</evidence>
<dbReference type="Proteomes" id="UP000501812">
    <property type="component" value="Chromosome"/>
</dbReference>
<feature type="domain" description="Phosphodiester glycosidase" evidence="1">
    <location>
        <begin position="99"/>
        <end position="281"/>
    </location>
</feature>
<evidence type="ECO:0000313" key="2">
    <source>
        <dbReference type="EMBL" id="QJE95354.1"/>
    </source>
</evidence>
<gene>
    <name evidence="2" type="ORF">HHL09_06025</name>
</gene>
<dbReference type="PANTHER" id="PTHR40446">
    <property type="entry name" value="N-ACETYLGLUCOSAMINE-1-PHOSPHODIESTER ALPHA-N-ACETYLGLUCOSAMINIDASE"/>
    <property type="match status" value="1"/>
</dbReference>
<dbReference type="RefSeq" id="WP_169453668.1">
    <property type="nucleotide sequence ID" value="NZ_CP051774.1"/>
</dbReference>
<reference evidence="2 3" key="1">
    <citation type="submission" date="2020-04" db="EMBL/GenBank/DDBJ databases">
        <title>Luteolibacter sp. G-1-1-1 isolated from soil.</title>
        <authorList>
            <person name="Dahal R.H."/>
        </authorList>
    </citation>
    <scope>NUCLEOTIDE SEQUENCE [LARGE SCALE GENOMIC DNA]</scope>
    <source>
        <strain evidence="2 3">G-1-1-1</strain>
    </source>
</reference>
<keyword evidence="2" id="KW-0326">Glycosidase</keyword>
<evidence type="ECO:0000313" key="3">
    <source>
        <dbReference type="Proteomes" id="UP000501812"/>
    </source>
</evidence>
<dbReference type="InterPro" id="IPR018711">
    <property type="entry name" value="NAGPA"/>
</dbReference>
<proteinExistence type="predicted"/>
<dbReference type="Pfam" id="PF09992">
    <property type="entry name" value="NAGPA"/>
    <property type="match status" value="1"/>
</dbReference>
<organism evidence="2 3">
    <name type="scientific">Luteolibacter luteus</name>
    <dbReference type="NCBI Taxonomy" id="2728835"/>
    <lineage>
        <taxon>Bacteria</taxon>
        <taxon>Pseudomonadati</taxon>
        <taxon>Verrucomicrobiota</taxon>
        <taxon>Verrucomicrobiia</taxon>
        <taxon>Verrucomicrobiales</taxon>
        <taxon>Verrucomicrobiaceae</taxon>
        <taxon>Luteolibacter</taxon>
    </lineage>
</organism>
<name>A0A858RFL3_9BACT</name>
<sequence>MRFRPFIALVLLNLPALRAEEPVQFAPLPDSVAPFWQPLYQGVDYRLDELSVPRRLRIHQIRVDTRAEGVAFFTTPDNGDAPEEVNGRRTATFLKEFDLEVAINGSAFKPIAKEGIPVDLQGLSISNGVTVSEVDAKSANPVFLATATQQPRILRGPFRKRSFGAAHNALQGWYGSNGMLLDNGEVTTTTLDIHPRTALGVSREGLYVYLLVVDGRQQGFSEGMTLVELAEWMKQLGCWDAMNLDGGGSSTMVIKGGDGAPKILNSPSGGSQRSVGNHLGIHALPFP</sequence>
<keyword evidence="2" id="KW-0378">Hydrolase</keyword>
<dbReference type="EMBL" id="CP051774">
    <property type="protein sequence ID" value="QJE95354.1"/>
    <property type="molecule type" value="Genomic_DNA"/>
</dbReference>
<keyword evidence="3" id="KW-1185">Reference proteome</keyword>
<dbReference type="KEGG" id="luo:HHL09_06025"/>
<accession>A0A858RFL3</accession>
<dbReference type="AlphaFoldDB" id="A0A858RFL3"/>